<feature type="region of interest" description="Disordered" evidence="1">
    <location>
        <begin position="1"/>
        <end position="23"/>
    </location>
</feature>
<feature type="compositionally biased region" description="Basic residues" evidence="1">
    <location>
        <begin position="1"/>
        <end position="12"/>
    </location>
</feature>
<proteinExistence type="predicted"/>
<geneLocation type="plasmid" evidence="2">
    <name>pSGSC3045-121</name>
</geneLocation>
<accession>I3W476</accession>
<keyword evidence="2" id="KW-0614">Plasmid</keyword>
<organism evidence="2">
    <name type="scientific">Salmonella enterica subsp. salamae</name>
    <dbReference type="NCBI Taxonomy" id="59202"/>
    <lineage>
        <taxon>Bacteria</taxon>
        <taxon>Pseudomonadati</taxon>
        <taxon>Pseudomonadota</taxon>
        <taxon>Gammaproteobacteria</taxon>
        <taxon>Enterobacterales</taxon>
        <taxon>Enterobacteriaceae</taxon>
        <taxon>Salmonella</taxon>
    </lineage>
</organism>
<evidence type="ECO:0000256" key="1">
    <source>
        <dbReference type="SAM" id="MobiDB-lite"/>
    </source>
</evidence>
<name>I3W476_SALER</name>
<evidence type="ECO:0000313" key="2">
    <source>
        <dbReference type="EMBL" id="AFK90403.1"/>
    </source>
</evidence>
<reference evidence="2" key="1">
    <citation type="submission" date="2012-01" db="EMBL/GenBank/DDBJ databases">
        <authorList>
            <person name="Summers A.O."/>
            <person name="Wireman J."/>
            <person name="Williams L.E."/>
        </authorList>
    </citation>
    <scope>NUCLEOTIDE SEQUENCE</scope>
    <source>
        <strain evidence="2">SGSC3045</strain>
        <plasmid evidence="2">pSGSC3045-121</plasmid>
    </source>
</reference>
<dbReference type="AlphaFoldDB" id="I3W476"/>
<sequence length="54" mass="6295">MSGKLQRNRADRKRPCSDSTRQYRCNSGRSKLAWLLKDGSLTFTNIRCYANKIE</sequence>
<protein>
    <submittedName>
        <fullName evidence="2">Uncharacterized protein</fullName>
    </submittedName>
</protein>
<dbReference type="EMBL" id="JQ418541">
    <property type="protein sequence ID" value="AFK90403.1"/>
    <property type="molecule type" value="Genomic_DNA"/>
</dbReference>